<organism evidence="5 6">
    <name type="scientific">Defluviitoga tunisiensis</name>
    <dbReference type="NCBI Taxonomy" id="1006576"/>
    <lineage>
        <taxon>Bacteria</taxon>
        <taxon>Thermotogati</taxon>
        <taxon>Thermotogota</taxon>
        <taxon>Thermotogae</taxon>
        <taxon>Petrotogales</taxon>
        <taxon>Petrotogaceae</taxon>
        <taxon>Defluviitoga</taxon>
    </lineage>
</organism>
<accession>A0A0C7NJV0</accession>
<proteinExistence type="predicted"/>
<gene>
    <name evidence="5" type="primary">ccmA</name>
    <name evidence="5" type="ORF">DTL3_0917</name>
</gene>
<evidence type="ECO:0000256" key="3">
    <source>
        <dbReference type="ARBA" id="ARBA00022840"/>
    </source>
</evidence>
<dbReference type="OrthoDB" id="9804819at2"/>
<keyword evidence="6" id="KW-1185">Reference proteome</keyword>
<dbReference type="InterPro" id="IPR003439">
    <property type="entry name" value="ABC_transporter-like_ATP-bd"/>
</dbReference>
<evidence type="ECO:0000313" key="6">
    <source>
        <dbReference type="Proteomes" id="UP000032809"/>
    </source>
</evidence>
<dbReference type="STRING" id="1006576.DTL3_0917"/>
<dbReference type="PROSITE" id="PS50893">
    <property type="entry name" value="ABC_TRANSPORTER_2"/>
    <property type="match status" value="1"/>
</dbReference>
<dbReference type="GO" id="GO:0016887">
    <property type="term" value="F:ATP hydrolysis activity"/>
    <property type="evidence" value="ECO:0007669"/>
    <property type="project" value="InterPro"/>
</dbReference>
<keyword evidence="1" id="KW-0813">Transport</keyword>
<feature type="domain" description="ABC transporter" evidence="4">
    <location>
        <begin position="3"/>
        <end position="226"/>
    </location>
</feature>
<dbReference type="KEGG" id="dtn:DTL3_0917"/>
<evidence type="ECO:0000259" key="4">
    <source>
        <dbReference type="PROSITE" id="PS50893"/>
    </source>
</evidence>
<dbReference type="AlphaFoldDB" id="A0A0C7NJV0"/>
<protein>
    <submittedName>
        <fullName evidence="5">ABC-type multidrug transport system, ATPase component</fullName>
    </submittedName>
</protein>
<name>A0A0C7NJV0_DEFTU</name>
<evidence type="ECO:0000256" key="1">
    <source>
        <dbReference type="ARBA" id="ARBA00022448"/>
    </source>
</evidence>
<dbReference type="EMBL" id="LN824141">
    <property type="protein sequence ID" value="CEP78221.1"/>
    <property type="molecule type" value="Genomic_DNA"/>
</dbReference>
<keyword evidence="3" id="KW-0067">ATP-binding</keyword>
<dbReference type="SMART" id="SM00382">
    <property type="entry name" value="AAA"/>
    <property type="match status" value="1"/>
</dbReference>
<dbReference type="Pfam" id="PF00005">
    <property type="entry name" value="ABC_tran"/>
    <property type="match status" value="1"/>
</dbReference>
<dbReference type="PANTHER" id="PTHR42939:SF3">
    <property type="entry name" value="ABC TRANSPORTER ATP-BINDING COMPONENT"/>
    <property type="match status" value="1"/>
</dbReference>
<evidence type="ECO:0000313" key="5">
    <source>
        <dbReference type="EMBL" id="CEP78221.1"/>
    </source>
</evidence>
<reference evidence="6" key="1">
    <citation type="submission" date="2014-11" db="EMBL/GenBank/DDBJ databases">
        <authorList>
            <person name="Wibberg D."/>
        </authorList>
    </citation>
    <scope>NUCLEOTIDE SEQUENCE [LARGE SCALE GENOMIC DNA]</scope>
    <source>
        <strain evidence="6">L3</strain>
    </source>
</reference>
<dbReference type="RefSeq" id="WP_045087717.1">
    <property type="nucleotide sequence ID" value="NZ_LN824141.1"/>
</dbReference>
<dbReference type="InterPro" id="IPR051782">
    <property type="entry name" value="ABC_Transporter_VariousFunc"/>
</dbReference>
<keyword evidence="2" id="KW-0547">Nucleotide-binding</keyword>
<evidence type="ECO:0000256" key="2">
    <source>
        <dbReference type="ARBA" id="ARBA00022741"/>
    </source>
</evidence>
<dbReference type="CDD" id="cd03230">
    <property type="entry name" value="ABC_DR_subfamily_A"/>
    <property type="match status" value="1"/>
</dbReference>
<dbReference type="InterPro" id="IPR027417">
    <property type="entry name" value="P-loop_NTPase"/>
</dbReference>
<sequence>MIIEVNDLVKNFNSKPVLNKINFKVDVGEIFSLIGPNGAGKTTTLRCLYGELKPDSGSIRLFSDELNSKIKTKISVMTEDRLTFSNFKGSDYHKVWRMLYPNFDDETFSNFVLHYNLDMSQKVERYSMGMKTLFYIALTISSGADLLLLDEPTQNLDPVIRAEILSVLRKYANEANKTIVISSHEIYELEEISSSFAIIREGKILYTDDVDLAKEKHRMIRKGETIPSGEVVANFEQEVLVKTDEDIGRFPTFNEIVLAYLKSSQTFDPFGVKKSLES</sequence>
<dbReference type="InterPro" id="IPR003593">
    <property type="entry name" value="AAA+_ATPase"/>
</dbReference>
<dbReference type="PANTHER" id="PTHR42939">
    <property type="entry name" value="ABC TRANSPORTER ATP-BINDING PROTEIN ALBC-RELATED"/>
    <property type="match status" value="1"/>
</dbReference>
<dbReference type="PATRIC" id="fig|1006576.9.peg.903"/>
<dbReference type="SUPFAM" id="SSF52540">
    <property type="entry name" value="P-loop containing nucleoside triphosphate hydrolases"/>
    <property type="match status" value="1"/>
</dbReference>
<dbReference type="Proteomes" id="UP000032809">
    <property type="component" value="Chromosome I"/>
</dbReference>
<dbReference type="Gene3D" id="3.40.50.300">
    <property type="entry name" value="P-loop containing nucleotide triphosphate hydrolases"/>
    <property type="match status" value="1"/>
</dbReference>
<dbReference type="HOGENOM" id="CLU_000604_1_2_0"/>
<dbReference type="GO" id="GO:0005524">
    <property type="term" value="F:ATP binding"/>
    <property type="evidence" value="ECO:0007669"/>
    <property type="project" value="UniProtKB-KW"/>
</dbReference>